<proteinExistence type="predicted"/>
<sequence length="284" mass="32710">MLPPDCRLPFLVARFLQLKHLNMKASPLPFKTETNPLIGLTLAEDDPCTIVFTGFYSGNSITDGYYSIQVYLDPALEIPQKCLLSIMHWTIDFENQAPMLTIIKASVISTIYSPPKAISVPVENNPRVFDLLQKLRHQRILLRYEIFPEASQQEFIEKKENIALYSDTLMSDAPDTLPQMRAVNTPLKENKPISLGFGSKSKEKTAELKAKREVRYINSQEDLMEELQPSFRDEVMNEDYGEDELFREIKEDEGIELNKVDMDVGIEEFPPWALDYLKFFYKVA</sequence>
<dbReference type="PROSITE" id="PS51082">
    <property type="entry name" value="WH2"/>
    <property type="match status" value="1"/>
</dbReference>
<dbReference type="AlphaFoldDB" id="A0AAU9IYI2"/>
<evidence type="ECO:0000313" key="2">
    <source>
        <dbReference type="EMBL" id="CAG9319943.1"/>
    </source>
</evidence>
<evidence type="ECO:0000259" key="1">
    <source>
        <dbReference type="PROSITE" id="PS51082"/>
    </source>
</evidence>
<reference evidence="2" key="1">
    <citation type="submission" date="2021-09" db="EMBL/GenBank/DDBJ databases">
        <authorList>
            <consortium name="AG Swart"/>
            <person name="Singh M."/>
            <person name="Singh A."/>
            <person name="Seah K."/>
            <person name="Emmerich C."/>
        </authorList>
    </citation>
    <scope>NUCLEOTIDE SEQUENCE</scope>
    <source>
        <strain evidence="2">ATCC30299</strain>
    </source>
</reference>
<protein>
    <recommendedName>
        <fullName evidence="1">WH2 domain-containing protein</fullName>
    </recommendedName>
</protein>
<keyword evidence="3" id="KW-1185">Reference proteome</keyword>
<organism evidence="2 3">
    <name type="scientific">Blepharisma stoltei</name>
    <dbReference type="NCBI Taxonomy" id="1481888"/>
    <lineage>
        <taxon>Eukaryota</taxon>
        <taxon>Sar</taxon>
        <taxon>Alveolata</taxon>
        <taxon>Ciliophora</taxon>
        <taxon>Postciliodesmatophora</taxon>
        <taxon>Heterotrichea</taxon>
        <taxon>Heterotrichida</taxon>
        <taxon>Blepharismidae</taxon>
        <taxon>Blepharisma</taxon>
    </lineage>
</organism>
<dbReference type="GO" id="GO:0003779">
    <property type="term" value="F:actin binding"/>
    <property type="evidence" value="ECO:0007669"/>
    <property type="project" value="InterPro"/>
</dbReference>
<comment type="caution">
    <text evidence="2">The sequence shown here is derived from an EMBL/GenBank/DDBJ whole genome shotgun (WGS) entry which is preliminary data.</text>
</comment>
<accession>A0AAU9IYI2</accession>
<feature type="domain" description="WH2" evidence="1">
    <location>
        <begin position="241"/>
        <end position="260"/>
    </location>
</feature>
<name>A0AAU9IYI2_9CILI</name>
<gene>
    <name evidence="2" type="ORF">BSTOLATCC_MIC25186</name>
</gene>
<evidence type="ECO:0000313" key="3">
    <source>
        <dbReference type="Proteomes" id="UP001162131"/>
    </source>
</evidence>
<dbReference type="InterPro" id="IPR003124">
    <property type="entry name" value="WH2_dom"/>
</dbReference>
<dbReference type="Proteomes" id="UP001162131">
    <property type="component" value="Unassembled WGS sequence"/>
</dbReference>
<dbReference type="EMBL" id="CAJZBQ010000024">
    <property type="protein sequence ID" value="CAG9319943.1"/>
    <property type="molecule type" value="Genomic_DNA"/>
</dbReference>